<organism evidence="2 3">
    <name type="scientific">Rhizobium leguminosarum</name>
    <dbReference type="NCBI Taxonomy" id="384"/>
    <lineage>
        <taxon>Bacteria</taxon>
        <taxon>Pseudomonadati</taxon>
        <taxon>Pseudomonadota</taxon>
        <taxon>Alphaproteobacteria</taxon>
        <taxon>Hyphomicrobiales</taxon>
        <taxon>Rhizobiaceae</taxon>
        <taxon>Rhizobium/Agrobacterium group</taxon>
        <taxon>Rhizobium</taxon>
    </lineage>
</organism>
<evidence type="ECO:0000256" key="1">
    <source>
        <dbReference type="SAM" id="MobiDB-lite"/>
    </source>
</evidence>
<geneLocation type="plasmid" evidence="3">
    <name>prln3</name>
</geneLocation>
<keyword evidence="2" id="KW-0614">Plasmid</keyword>
<dbReference type="AlphaFoldDB" id="A0A2K9ZH93"/>
<proteinExistence type="predicted"/>
<gene>
    <name evidence="2" type="ORF">CUJ84_pRLN3000286</name>
</gene>
<accession>A0A2K9ZH93</accession>
<dbReference type="EMBL" id="CP025015">
    <property type="protein sequence ID" value="AUW47411.1"/>
    <property type="molecule type" value="Genomic_DNA"/>
</dbReference>
<name>A0A2K9ZH93_RHILE</name>
<sequence length="72" mass="7973">MAKTHWCAGGTALESLLLKVTVRSALNVMDVLCLPPLEACTLRRRGEADRDRSSGGRRQGGRRGKWGNRHRS</sequence>
<reference evidence="2 3" key="1">
    <citation type="submission" date="2017-11" db="EMBL/GenBank/DDBJ databases">
        <title>Complete genome of Rhizobium leguminosarum Norway, an ineffective micro-symbiont.</title>
        <authorList>
            <person name="Hoffrichter A."/>
            <person name="Liang J."/>
            <person name="Brachmann A."/>
            <person name="Marin M."/>
        </authorList>
    </citation>
    <scope>NUCLEOTIDE SEQUENCE [LARGE SCALE GENOMIC DNA]</scope>
    <source>
        <strain evidence="2 3">Norway</strain>
        <plasmid evidence="3">Plasmid prln3</plasmid>
    </source>
</reference>
<evidence type="ECO:0000313" key="3">
    <source>
        <dbReference type="Proteomes" id="UP000238523"/>
    </source>
</evidence>
<feature type="compositionally biased region" description="Basic and acidic residues" evidence="1">
    <location>
        <begin position="44"/>
        <end position="54"/>
    </location>
</feature>
<dbReference type="Proteomes" id="UP000238523">
    <property type="component" value="Plasmid pRLN3"/>
</dbReference>
<evidence type="ECO:0000313" key="2">
    <source>
        <dbReference type="EMBL" id="AUW47411.1"/>
    </source>
</evidence>
<protein>
    <submittedName>
        <fullName evidence="2">Uncharacterized protein</fullName>
    </submittedName>
</protein>
<feature type="compositionally biased region" description="Basic residues" evidence="1">
    <location>
        <begin position="59"/>
        <end position="72"/>
    </location>
</feature>
<feature type="region of interest" description="Disordered" evidence="1">
    <location>
        <begin position="44"/>
        <end position="72"/>
    </location>
</feature>